<evidence type="ECO:0000256" key="7">
    <source>
        <dbReference type="RuleBase" id="RU367160"/>
    </source>
</evidence>
<evidence type="ECO:0000256" key="6">
    <source>
        <dbReference type="ARBA" id="ARBA00023242"/>
    </source>
</evidence>
<feature type="coiled-coil region" evidence="8">
    <location>
        <begin position="250"/>
        <end position="284"/>
    </location>
</feature>
<keyword evidence="5 7" id="KW-0804">Transcription</keyword>
<organism evidence="9 10">
    <name type="scientific">Vitis vinifera</name>
    <name type="common">Grape</name>
    <dbReference type="NCBI Taxonomy" id="29760"/>
    <lineage>
        <taxon>Eukaryota</taxon>
        <taxon>Viridiplantae</taxon>
        <taxon>Streptophyta</taxon>
        <taxon>Embryophyta</taxon>
        <taxon>Tracheophyta</taxon>
        <taxon>Spermatophyta</taxon>
        <taxon>Magnoliopsida</taxon>
        <taxon>eudicotyledons</taxon>
        <taxon>Gunneridae</taxon>
        <taxon>Pentapetalae</taxon>
        <taxon>rosids</taxon>
        <taxon>Vitales</taxon>
        <taxon>Vitaceae</taxon>
        <taxon>Viteae</taxon>
        <taxon>Vitis</taxon>
    </lineage>
</organism>
<dbReference type="GO" id="GO:0003677">
    <property type="term" value="F:DNA binding"/>
    <property type="evidence" value="ECO:0007669"/>
    <property type="project" value="UniProtKB-KW"/>
</dbReference>
<protein>
    <recommendedName>
        <fullName evidence="7">GAGA-binding transcriptional activator</fullName>
    </recommendedName>
</protein>
<dbReference type="PANTHER" id="PTHR31965">
    <property type="entry name" value="TRANSMEMBRANE PROTEIN 42"/>
    <property type="match status" value="1"/>
</dbReference>
<comment type="function">
    <text evidence="7">Transcriptional regulator that specifically binds to GA-rich elements (GAGA-repeats) present in regulatory sequences of genes involved in developmental processes.</text>
</comment>
<evidence type="ECO:0000256" key="8">
    <source>
        <dbReference type="SAM" id="Coils"/>
    </source>
</evidence>
<comment type="subcellular location">
    <subcellularLocation>
        <location evidence="1 7">Nucleus</location>
    </subcellularLocation>
</comment>
<evidence type="ECO:0000256" key="3">
    <source>
        <dbReference type="ARBA" id="ARBA00023015"/>
    </source>
</evidence>
<dbReference type="EMBL" id="QGNW01000019">
    <property type="protein sequence ID" value="RVX15123.1"/>
    <property type="molecule type" value="Genomic_DNA"/>
</dbReference>
<accession>A0A438K1S0</accession>
<keyword evidence="3 7" id="KW-0805">Transcription regulation</keyword>
<keyword evidence="8" id="KW-0175">Coiled coil</keyword>
<keyword evidence="4 7" id="KW-0238">DNA-binding</keyword>
<evidence type="ECO:0000256" key="4">
    <source>
        <dbReference type="ARBA" id="ARBA00023125"/>
    </source>
</evidence>
<dbReference type="Pfam" id="PF06217">
    <property type="entry name" value="GAGA_bind"/>
    <property type="match status" value="1"/>
</dbReference>
<evidence type="ECO:0000256" key="1">
    <source>
        <dbReference type="ARBA" id="ARBA00004123"/>
    </source>
</evidence>
<proteinExistence type="inferred from homology"/>
<dbReference type="InterPro" id="IPR039632">
    <property type="entry name" value="TMEM42"/>
</dbReference>
<dbReference type="InterPro" id="IPR010409">
    <property type="entry name" value="GAGA-bd_tscrpt_act"/>
</dbReference>
<comment type="caution">
    <text evidence="9">The sequence shown here is derived from an EMBL/GenBank/DDBJ whole genome shotgun (WGS) entry which is preliminary data.</text>
</comment>
<evidence type="ECO:0000256" key="2">
    <source>
        <dbReference type="ARBA" id="ARBA00007911"/>
    </source>
</evidence>
<dbReference type="AlphaFoldDB" id="A0A438K1S0"/>
<sequence length="302" mass="34698">MWGCYVNSLKALSSLQATVTNFAANFLSSGLAGFFLFEEALPFQAGLIVVCRCPAHCNWCFHTQQVKYREESKHRLEKLNQLQAELQEHHHLRFMAVDCLGRTAQAKKCQKPNCWLLELQDLLQVGPTHLDHFKHEAQAQANPFNFRTQLGSEELLLLAKFRVFGIRAFDYYSLRLFSGNHNLISNSYLLIAELNYSVYVNSMGGDREIRREKVHPHGTTQNQWLMQPQTMEQLMAILAERDAAIQERNLALSEKKAVLAQRDLAILERDAAIVERDNALLERDNVISTLRYRGNSMNSCNW</sequence>
<name>A0A438K1S0_VITVI</name>
<comment type="similarity">
    <text evidence="2 7">Belongs to the BBR/BPC family.</text>
</comment>
<dbReference type="GO" id="GO:0003700">
    <property type="term" value="F:DNA-binding transcription factor activity"/>
    <property type="evidence" value="ECO:0007669"/>
    <property type="project" value="UniProtKB-UniRule"/>
</dbReference>
<dbReference type="Proteomes" id="UP000288805">
    <property type="component" value="Unassembled WGS sequence"/>
</dbReference>
<gene>
    <name evidence="9" type="primary">BPC6_0</name>
    <name evidence="9" type="ORF">CK203_008082</name>
</gene>
<reference evidence="9 10" key="1">
    <citation type="journal article" date="2018" name="PLoS Genet.">
        <title>Population sequencing reveals clonal diversity and ancestral inbreeding in the grapevine cultivar Chardonnay.</title>
        <authorList>
            <person name="Roach M.J."/>
            <person name="Johnson D.L."/>
            <person name="Bohlmann J."/>
            <person name="van Vuuren H.J."/>
            <person name="Jones S.J."/>
            <person name="Pretorius I.S."/>
            <person name="Schmidt S.A."/>
            <person name="Borneman A.R."/>
        </authorList>
    </citation>
    <scope>NUCLEOTIDE SEQUENCE [LARGE SCALE GENOMIC DNA]</scope>
    <source>
        <strain evidence="10">cv. Chardonnay</strain>
        <tissue evidence="9">Leaf</tissue>
    </source>
</reference>
<evidence type="ECO:0000256" key="5">
    <source>
        <dbReference type="ARBA" id="ARBA00023163"/>
    </source>
</evidence>
<keyword evidence="6 7" id="KW-0539">Nucleus</keyword>
<dbReference type="GO" id="GO:0005634">
    <property type="term" value="C:nucleus"/>
    <property type="evidence" value="ECO:0007669"/>
    <property type="project" value="UniProtKB-SubCell"/>
</dbReference>
<evidence type="ECO:0000313" key="9">
    <source>
        <dbReference type="EMBL" id="RVX15123.1"/>
    </source>
</evidence>
<dbReference type="PANTHER" id="PTHR31965:SF1">
    <property type="entry name" value="TRANSMEMBRANE PROTEIN 42"/>
    <property type="match status" value="1"/>
</dbReference>
<evidence type="ECO:0000313" key="10">
    <source>
        <dbReference type="Proteomes" id="UP000288805"/>
    </source>
</evidence>